<dbReference type="PROSITE" id="PS50126">
    <property type="entry name" value="S1"/>
    <property type="match status" value="1"/>
</dbReference>
<feature type="compositionally biased region" description="Polar residues" evidence="1">
    <location>
        <begin position="282"/>
        <end position="300"/>
    </location>
</feature>
<dbReference type="OrthoDB" id="1899990at2759"/>
<dbReference type="InterPro" id="IPR012340">
    <property type="entry name" value="NA-bd_OB-fold"/>
</dbReference>
<dbReference type="PANTHER" id="PTHR47600:SF1">
    <property type="entry name" value="NUCLEIC ACID-BINDING, OB-FOLD-LIKE PROTEIN"/>
    <property type="match status" value="1"/>
</dbReference>
<feature type="compositionally biased region" description="Polar residues" evidence="1">
    <location>
        <begin position="310"/>
        <end position="320"/>
    </location>
</feature>
<dbReference type="EMBL" id="CP093343">
    <property type="protein sequence ID" value="WOG85856.1"/>
    <property type="molecule type" value="Genomic_DNA"/>
</dbReference>
<evidence type="ECO:0000313" key="3">
    <source>
        <dbReference type="EMBL" id="KZN11993.1"/>
    </source>
</evidence>
<evidence type="ECO:0000256" key="1">
    <source>
        <dbReference type="SAM" id="MobiDB-lite"/>
    </source>
</evidence>
<dbReference type="GO" id="GO:0003676">
    <property type="term" value="F:nucleic acid binding"/>
    <property type="evidence" value="ECO:0007669"/>
    <property type="project" value="InterPro"/>
</dbReference>
<evidence type="ECO:0000313" key="5">
    <source>
        <dbReference type="Proteomes" id="UP000077755"/>
    </source>
</evidence>
<dbReference type="InterPro" id="IPR003029">
    <property type="entry name" value="S1_domain"/>
</dbReference>
<protein>
    <recommendedName>
        <fullName evidence="2">S1 motif domain-containing protein</fullName>
    </recommendedName>
</protein>
<dbReference type="Pfam" id="PF00575">
    <property type="entry name" value="S1"/>
    <property type="match status" value="1"/>
</dbReference>
<gene>
    <name evidence="3" type="ORF">DCAR_004649</name>
    <name evidence="4" type="ORF">DCAR_0105049</name>
</gene>
<dbReference type="EMBL" id="LNRQ01000001">
    <property type="protein sequence ID" value="KZN11993.1"/>
    <property type="molecule type" value="Genomic_DNA"/>
</dbReference>
<dbReference type="SUPFAM" id="SSF50249">
    <property type="entry name" value="Nucleic acid-binding proteins"/>
    <property type="match status" value="1"/>
</dbReference>
<reference evidence="4" key="2">
    <citation type="submission" date="2022-03" db="EMBL/GenBank/DDBJ databases">
        <title>Draft title - Genomic analysis of global carrot germplasm unveils the trajectory of domestication and the origin of high carotenoid orange carrot.</title>
        <authorList>
            <person name="Iorizzo M."/>
            <person name="Ellison S."/>
            <person name="Senalik D."/>
            <person name="Macko-Podgorni A."/>
            <person name="Grzebelus D."/>
            <person name="Bostan H."/>
            <person name="Rolling W."/>
            <person name="Curaba J."/>
            <person name="Simon P."/>
        </authorList>
    </citation>
    <scope>NUCLEOTIDE SEQUENCE</scope>
    <source>
        <tissue evidence="4">Leaf</tissue>
    </source>
</reference>
<dbReference type="SMART" id="SM00316">
    <property type="entry name" value="S1"/>
    <property type="match status" value="2"/>
</dbReference>
<accession>A0A162BAH3</accession>
<dbReference type="AlphaFoldDB" id="A0A162BAH3"/>
<evidence type="ECO:0000259" key="2">
    <source>
        <dbReference type="PROSITE" id="PS50126"/>
    </source>
</evidence>
<feature type="domain" description="S1 motif" evidence="2">
    <location>
        <begin position="539"/>
        <end position="607"/>
    </location>
</feature>
<keyword evidence="5" id="KW-1185">Reference proteome</keyword>
<dbReference type="Proteomes" id="UP000077755">
    <property type="component" value="Chromosome 1"/>
</dbReference>
<dbReference type="Gene3D" id="2.40.50.140">
    <property type="entry name" value="Nucleic acid-binding proteins"/>
    <property type="match status" value="1"/>
</dbReference>
<dbReference type="KEGG" id="dcr:108205053"/>
<evidence type="ECO:0000313" key="4">
    <source>
        <dbReference type="EMBL" id="WOG85856.1"/>
    </source>
</evidence>
<dbReference type="Gramene" id="KZN11993">
    <property type="protein sequence ID" value="KZN11993"/>
    <property type="gene ID" value="DCAR_004649"/>
</dbReference>
<organism evidence="3">
    <name type="scientific">Daucus carota subsp. sativus</name>
    <name type="common">Carrot</name>
    <dbReference type="NCBI Taxonomy" id="79200"/>
    <lineage>
        <taxon>Eukaryota</taxon>
        <taxon>Viridiplantae</taxon>
        <taxon>Streptophyta</taxon>
        <taxon>Embryophyta</taxon>
        <taxon>Tracheophyta</taxon>
        <taxon>Spermatophyta</taxon>
        <taxon>Magnoliopsida</taxon>
        <taxon>eudicotyledons</taxon>
        <taxon>Gunneridae</taxon>
        <taxon>Pentapetalae</taxon>
        <taxon>asterids</taxon>
        <taxon>campanulids</taxon>
        <taxon>Apiales</taxon>
        <taxon>Apiaceae</taxon>
        <taxon>Apioideae</taxon>
        <taxon>Scandiceae</taxon>
        <taxon>Daucinae</taxon>
        <taxon>Daucus</taxon>
        <taxon>Daucus sect. Daucus</taxon>
    </lineage>
</organism>
<sequence>MEAFSFKPTIGSINTCDAGLLVPSFSTPKKLSFYWKFKKVGIFACKDGGEVNGEDGMRFKVGKMLSDDPKLALSKIIGRNSNRDISNLGIEKLLYKNNDKELRYSREVVSKKGVNLEVDDKPSLSSVKKPSLPVLNAVDNRIGSVPHVILRKPPAVLEDDTGNNNLLKFKIQPNLSLTMGKGKAKERFSDFTLVTKTEAVTSIDHGKHEYFVNTSAIATSDFHKNSIKIDSQSASKSDNVKANGKSVLLDINHEQNSSEEHNVSTSVEDLSVVGDYSQFNDSLAGSQPLQQSDIGSSLKTDPSVEKSKEQLVNASSSTYKEATLHKPTRLDQSVRPASSALADKKLVRKQTKFDSAVLRDLPISSPNNELEDIDWTAAEDLVKTGHRDEVELISASTRGFVVSFGSLIGFLPYRNLAPKYKFFAFETWLRYKGLDPAMYKQSLSVIGNSKDTSKATALYSSLDIQIDPEVTSNMELEELLTIYDDEKFNFLTSFLDKKLKVYVICADRKSRRLLFSVKAKEQEESIEKKRNLMGKLTIGEVVKCCITKITYFGIFVEVEGVPAMIHQTEVSWDANVNPTSYFKIGQIVEAKVHQLDFSLERIFLSLKEVVPDPLTKTLEAVDHVTQSSESATAEADTEWTEIKKLLKELHQFEGIDSVSKGRFFLSPDSTPTFQVYMASMFENQFKLLARAGNKVQEVIVETSLDKEDVKSAILTCTNRLHS</sequence>
<dbReference type="STRING" id="79200.A0A162BAH3"/>
<feature type="region of interest" description="Disordered" evidence="1">
    <location>
        <begin position="282"/>
        <end position="335"/>
    </location>
</feature>
<name>A0A162BAH3_DAUCS</name>
<dbReference type="PANTHER" id="PTHR47600">
    <property type="entry name" value="NUCLEIC ACID-BINDING, OB-FOLD-LIKE PROTEIN"/>
    <property type="match status" value="1"/>
</dbReference>
<proteinExistence type="predicted"/>
<reference evidence="3" key="1">
    <citation type="journal article" date="2016" name="Nat. Genet.">
        <title>A high-quality carrot genome assembly provides new insights into carotenoid accumulation and asterid genome evolution.</title>
        <authorList>
            <person name="Iorizzo M."/>
            <person name="Ellison S."/>
            <person name="Senalik D."/>
            <person name="Zeng P."/>
            <person name="Satapoomin P."/>
            <person name="Huang J."/>
            <person name="Bowman M."/>
            <person name="Iovene M."/>
            <person name="Sanseverino W."/>
            <person name="Cavagnaro P."/>
            <person name="Yildiz M."/>
            <person name="Macko-Podgorni A."/>
            <person name="Moranska E."/>
            <person name="Grzebelus E."/>
            <person name="Grzebelus D."/>
            <person name="Ashrafi H."/>
            <person name="Zheng Z."/>
            <person name="Cheng S."/>
            <person name="Spooner D."/>
            <person name="Van Deynze A."/>
            <person name="Simon P."/>
        </authorList>
    </citation>
    <scope>NUCLEOTIDE SEQUENCE [LARGE SCALE GENOMIC DNA]</scope>
    <source>
        <tissue evidence="3">Leaf</tissue>
    </source>
</reference>